<gene>
    <name evidence="1" type="ORF">Q7A36_35920</name>
</gene>
<proteinExistence type="predicted"/>
<comment type="caution">
    <text evidence="1">The sequence shown here is derived from an EMBL/GenBank/DDBJ whole genome shotgun (WGS) entry which is preliminary data.</text>
</comment>
<protein>
    <submittedName>
        <fullName evidence="1">Uncharacterized protein</fullName>
    </submittedName>
</protein>
<dbReference type="Proteomes" id="UP001243009">
    <property type="component" value="Unassembled WGS sequence"/>
</dbReference>
<evidence type="ECO:0000313" key="2">
    <source>
        <dbReference type="Proteomes" id="UP001243009"/>
    </source>
</evidence>
<keyword evidence="2" id="KW-1185">Reference proteome</keyword>
<reference evidence="1 2" key="1">
    <citation type="submission" date="2023-08" db="EMBL/GenBank/DDBJ databases">
        <title>The draft genome sequence of Paracraurococcus sp. LOR1-02.</title>
        <authorList>
            <person name="Kingkaew E."/>
            <person name="Tanasupawat S."/>
        </authorList>
    </citation>
    <scope>NUCLEOTIDE SEQUENCE [LARGE SCALE GENOMIC DNA]</scope>
    <source>
        <strain evidence="1 2">LOR1-02</strain>
    </source>
</reference>
<sequence length="109" mass="11570">MPFPPPTGPDGVSQQERIAAAAWCARLGVKWSAEALFNEDGSVSLGLISPRSTGGEFGILMPTWMVERTVAGYAVVDAAAQEVIGVFPELNWALWAVIEAELRAVANNA</sequence>
<accession>A0ABT9ECQ3</accession>
<name>A0ABT9ECQ3_9PROT</name>
<dbReference type="EMBL" id="JAUTWS010000118">
    <property type="protein sequence ID" value="MDO9713753.1"/>
    <property type="molecule type" value="Genomic_DNA"/>
</dbReference>
<dbReference type="RefSeq" id="WP_305108603.1">
    <property type="nucleotide sequence ID" value="NZ_JAUTWS010000118.1"/>
</dbReference>
<organism evidence="1 2">
    <name type="scientific">Paracraurococcus lichenis</name>
    <dbReference type="NCBI Taxonomy" id="3064888"/>
    <lineage>
        <taxon>Bacteria</taxon>
        <taxon>Pseudomonadati</taxon>
        <taxon>Pseudomonadota</taxon>
        <taxon>Alphaproteobacteria</taxon>
        <taxon>Acetobacterales</taxon>
        <taxon>Roseomonadaceae</taxon>
        <taxon>Paracraurococcus</taxon>
    </lineage>
</organism>
<evidence type="ECO:0000313" key="1">
    <source>
        <dbReference type="EMBL" id="MDO9713753.1"/>
    </source>
</evidence>